<evidence type="ECO:0000313" key="4">
    <source>
        <dbReference type="EMBL" id="CAH2232694.1"/>
    </source>
</evidence>
<accession>A0A8S4RCW9</accession>
<comment type="similarity">
    <text evidence="1">Belongs to the UDP-glycosyltransferase family.</text>
</comment>
<evidence type="ECO:0000313" key="5">
    <source>
        <dbReference type="Proteomes" id="UP000838756"/>
    </source>
</evidence>
<name>A0A8S4RCW9_9NEOP</name>
<protein>
    <submittedName>
        <fullName evidence="4">Jg5319 protein</fullName>
    </submittedName>
</protein>
<keyword evidence="3" id="KW-0808">Transferase</keyword>
<evidence type="ECO:0000256" key="1">
    <source>
        <dbReference type="ARBA" id="ARBA00009995"/>
    </source>
</evidence>
<dbReference type="EMBL" id="CAKXAJ010024914">
    <property type="protein sequence ID" value="CAH2232694.1"/>
    <property type="molecule type" value="Genomic_DNA"/>
</dbReference>
<comment type="caution">
    <text evidence="4">The sequence shown here is derived from an EMBL/GenBank/DDBJ whole genome shotgun (WGS) entry which is preliminary data.</text>
</comment>
<evidence type="ECO:0000256" key="3">
    <source>
        <dbReference type="ARBA" id="ARBA00022679"/>
    </source>
</evidence>
<dbReference type="OrthoDB" id="5835829at2759"/>
<sequence length="286" mass="32645">MVFEPFLKRLADRGHNLTVASFFPIRDPPPNVHEISFQGIYEIRLECIDLNNFENENIFYRVPILGSVAKQILPLQPFANGAVKICERLLDFQPLLEALKGDYDLVIVENFMGDCMLGLSYAYGIKAPIIALLSGTRMPWTMERVGAVDNPSYVPTITTSFTSQMSFTQRLENSLVSIGLREWFNREILIKERKILEKKFGNIPDLRELGKNMSVILLNSLHVLSGAMPLVPGLVEVGGMHLSSERKPIPQRCVLGFKLGTPKVTSKCYPLRYHRFNFNKYYTFYF</sequence>
<dbReference type="Pfam" id="PF00201">
    <property type="entry name" value="UDPGT"/>
    <property type="match status" value="1"/>
</dbReference>
<keyword evidence="2" id="KW-0328">Glycosyltransferase</keyword>
<dbReference type="InterPro" id="IPR002213">
    <property type="entry name" value="UDP_glucos_trans"/>
</dbReference>
<keyword evidence="5" id="KW-1185">Reference proteome</keyword>
<organism evidence="4 5">
    <name type="scientific">Pararge aegeria aegeria</name>
    <dbReference type="NCBI Taxonomy" id="348720"/>
    <lineage>
        <taxon>Eukaryota</taxon>
        <taxon>Metazoa</taxon>
        <taxon>Ecdysozoa</taxon>
        <taxon>Arthropoda</taxon>
        <taxon>Hexapoda</taxon>
        <taxon>Insecta</taxon>
        <taxon>Pterygota</taxon>
        <taxon>Neoptera</taxon>
        <taxon>Endopterygota</taxon>
        <taxon>Lepidoptera</taxon>
        <taxon>Glossata</taxon>
        <taxon>Ditrysia</taxon>
        <taxon>Papilionoidea</taxon>
        <taxon>Nymphalidae</taxon>
        <taxon>Satyrinae</taxon>
        <taxon>Satyrini</taxon>
        <taxon>Parargina</taxon>
        <taxon>Pararge</taxon>
    </lineage>
</organism>
<gene>
    <name evidence="4" type="primary">jg5319</name>
    <name evidence="4" type="ORF">PAEG_LOCUS10914</name>
</gene>
<dbReference type="PANTHER" id="PTHR48043">
    <property type="entry name" value="EG:EG0003.4 PROTEIN-RELATED"/>
    <property type="match status" value="1"/>
</dbReference>
<dbReference type="AlphaFoldDB" id="A0A8S4RCW9"/>
<dbReference type="GO" id="GO:0008194">
    <property type="term" value="F:UDP-glycosyltransferase activity"/>
    <property type="evidence" value="ECO:0007669"/>
    <property type="project" value="InterPro"/>
</dbReference>
<evidence type="ECO:0000256" key="2">
    <source>
        <dbReference type="ARBA" id="ARBA00022676"/>
    </source>
</evidence>
<proteinExistence type="inferred from homology"/>
<dbReference type="SUPFAM" id="SSF53756">
    <property type="entry name" value="UDP-Glycosyltransferase/glycogen phosphorylase"/>
    <property type="match status" value="1"/>
</dbReference>
<dbReference type="PANTHER" id="PTHR48043:SF145">
    <property type="entry name" value="FI06409P-RELATED"/>
    <property type="match status" value="1"/>
</dbReference>
<dbReference type="InterPro" id="IPR050271">
    <property type="entry name" value="UDP-glycosyltransferase"/>
</dbReference>
<reference evidence="4" key="1">
    <citation type="submission" date="2022-03" db="EMBL/GenBank/DDBJ databases">
        <authorList>
            <person name="Lindestad O."/>
        </authorList>
    </citation>
    <scope>NUCLEOTIDE SEQUENCE</scope>
</reference>
<dbReference type="Proteomes" id="UP000838756">
    <property type="component" value="Unassembled WGS sequence"/>
</dbReference>